<dbReference type="InterPro" id="IPR013785">
    <property type="entry name" value="Aldolase_TIM"/>
</dbReference>
<protein>
    <recommendedName>
        <fullName evidence="3">hydroxymethylglutaryl-CoA lyase</fullName>
        <ecNumber evidence="3">4.1.3.4</ecNumber>
    </recommendedName>
</protein>
<comment type="catalytic activity">
    <reaction evidence="6">
        <text>(3S)-3-hydroxy-3-methylglutaryl-CoA = acetoacetate + acetyl-CoA</text>
        <dbReference type="Rhea" id="RHEA:24404"/>
        <dbReference type="ChEBI" id="CHEBI:13705"/>
        <dbReference type="ChEBI" id="CHEBI:43074"/>
        <dbReference type="ChEBI" id="CHEBI:57288"/>
        <dbReference type="EC" id="4.1.3.4"/>
    </reaction>
</comment>
<dbReference type="RefSeq" id="WP_189472813.1">
    <property type="nucleotide sequence ID" value="NZ_BMXS01000039.1"/>
</dbReference>
<comment type="caution">
    <text evidence="8">The sequence shown here is derived from an EMBL/GenBank/DDBJ whole genome shotgun (WGS) entry which is preliminary data.</text>
</comment>
<organism evidence="8 9">
    <name type="scientific">Litchfieldella qijiaojingensis</name>
    <dbReference type="NCBI Taxonomy" id="980347"/>
    <lineage>
        <taxon>Bacteria</taxon>
        <taxon>Pseudomonadati</taxon>
        <taxon>Pseudomonadota</taxon>
        <taxon>Gammaproteobacteria</taxon>
        <taxon>Oceanospirillales</taxon>
        <taxon>Halomonadaceae</taxon>
        <taxon>Litchfieldella</taxon>
    </lineage>
</organism>
<evidence type="ECO:0000313" key="8">
    <source>
        <dbReference type="EMBL" id="GGY10532.1"/>
    </source>
</evidence>
<evidence type="ECO:0000256" key="2">
    <source>
        <dbReference type="ARBA" id="ARBA00009405"/>
    </source>
</evidence>
<gene>
    <name evidence="8" type="primary">liuE</name>
    <name evidence="8" type="ORF">GCM10007160_42180</name>
</gene>
<evidence type="ECO:0000256" key="1">
    <source>
        <dbReference type="ARBA" id="ARBA00005143"/>
    </source>
</evidence>
<evidence type="ECO:0000259" key="7">
    <source>
        <dbReference type="PROSITE" id="PS50991"/>
    </source>
</evidence>
<dbReference type="GO" id="GO:0016829">
    <property type="term" value="F:lyase activity"/>
    <property type="evidence" value="ECO:0007669"/>
    <property type="project" value="UniProtKB-KW"/>
</dbReference>
<dbReference type="InterPro" id="IPR000138">
    <property type="entry name" value="HMG_CoA_lyase_AS"/>
</dbReference>
<dbReference type="EC" id="4.1.3.4" evidence="3"/>
<reference evidence="9" key="1">
    <citation type="journal article" date="2019" name="Int. J. Syst. Evol. Microbiol.">
        <title>The Global Catalogue of Microorganisms (GCM) 10K type strain sequencing project: providing services to taxonomists for standard genome sequencing and annotation.</title>
        <authorList>
            <consortium name="The Broad Institute Genomics Platform"/>
            <consortium name="The Broad Institute Genome Sequencing Center for Infectious Disease"/>
            <person name="Wu L."/>
            <person name="Ma J."/>
        </authorList>
    </citation>
    <scope>NUCLEOTIDE SEQUENCE [LARGE SCALE GENOMIC DNA]</scope>
    <source>
        <strain evidence="9">KCTC 22228</strain>
    </source>
</reference>
<comment type="similarity">
    <text evidence="2">Belongs to the HMG-CoA lyase family.</text>
</comment>
<dbReference type="NCBIfam" id="NF004283">
    <property type="entry name" value="PRK05692.1"/>
    <property type="match status" value="1"/>
</dbReference>
<evidence type="ECO:0000256" key="6">
    <source>
        <dbReference type="ARBA" id="ARBA00049877"/>
    </source>
</evidence>
<evidence type="ECO:0000256" key="3">
    <source>
        <dbReference type="ARBA" id="ARBA00012910"/>
    </source>
</evidence>
<evidence type="ECO:0000256" key="5">
    <source>
        <dbReference type="ARBA" id="ARBA00023239"/>
    </source>
</evidence>
<dbReference type="PANTHER" id="PTHR42738:SF7">
    <property type="entry name" value="HYDROXYMETHYLGLUTARYL-COA LYASE"/>
    <property type="match status" value="1"/>
</dbReference>
<proteinExistence type="inferred from homology"/>
<dbReference type="EMBL" id="BMXS01000039">
    <property type="protein sequence ID" value="GGY10532.1"/>
    <property type="molecule type" value="Genomic_DNA"/>
</dbReference>
<sequence length="299" mass="31752">MPFPKSIRLVEVGPRDGLQNEPEPIDTPIKLELIDRLGAAGIRYIEAASFVSPKWVPQMADYREVMTGLTRRKGVTYSALTPNLEGLEVALECGVEEVAVFGAASETFSQKNINCSIAESLDRFAPVLERAKSAGVRVRGYVSCVLGCPYEGEIAPAKVAEVSKALYEMGCYEVSLGDTIGTGTPLKAKHMLEAVAKDIPIDKLAAHFHDTYGQALANLYAVLEEGVAVVDSSVAGLGGCPYAKGASGNVASEDVVYMLNGMGIESGIDLDKLAETGNWITQTIGRPNRSKVGVALAAK</sequence>
<dbReference type="SUPFAM" id="SSF51569">
    <property type="entry name" value="Aldolase"/>
    <property type="match status" value="1"/>
</dbReference>
<evidence type="ECO:0000313" key="9">
    <source>
        <dbReference type="Proteomes" id="UP000653056"/>
    </source>
</evidence>
<dbReference type="PROSITE" id="PS50991">
    <property type="entry name" value="PYR_CT"/>
    <property type="match status" value="1"/>
</dbReference>
<dbReference type="PANTHER" id="PTHR42738">
    <property type="entry name" value="HYDROXYMETHYLGLUTARYL-COA LYASE"/>
    <property type="match status" value="1"/>
</dbReference>
<dbReference type="PROSITE" id="PS01062">
    <property type="entry name" value="HMG_COA_LYASE"/>
    <property type="match status" value="1"/>
</dbReference>
<dbReference type="Gene3D" id="3.20.20.70">
    <property type="entry name" value="Aldolase class I"/>
    <property type="match status" value="1"/>
</dbReference>
<evidence type="ECO:0000256" key="4">
    <source>
        <dbReference type="ARBA" id="ARBA00022723"/>
    </source>
</evidence>
<dbReference type="Proteomes" id="UP000653056">
    <property type="component" value="Unassembled WGS sequence"/>
</dbReference>
<dbReference type="InterPro" id="IPR000891">
    <property type="entry name" value="PYR_CT"/>
</dbReference>
<comment type="pathway">
    <text evidence="1">Metabolic intermediate metabolism; (S)-3-hydroxy-3-methylglutaryl-CoA degradation; acetoacetate from (S)-3-hydroxy-3-methylglutaryl-CoA: step 1/1.</text>
</comment>
<accession>A0ABQ2ZDS0</accession>
<dbReference type="Pfam" id="PF00682">
    <property type="entry name" value="HMGL-like"/>
    <property type="match status" value="1"/>
</dbReference>
<dbReference type="CDD" id="cd07938">
    <property type="entry name" value="DRE_TIM_HMGL"/>
    <property type="match status" value="1"/>
</dbReference>
<dbReference type="InterPro" id="IPR043594">
    <property type="entry name" value="HMGL"/>
</dbReference>
<keyword evidence="4" id="KW-0479">Metal-binding</keyword>
<feature type="domain" description="Pyruvate carboxyltransferase" evidence="7">
    <location>
        <begin position="7"/>
        <end position="274"/>
    </location>
</feature>
<name>A0ABQ2ZDS0_9GAMM</name>
<keyword evidence="5 8" id="KW-0456">Lyase</keyword>
<keyword evidence="9" id="KW-1185">Reference proteome</keyword>